<name>U5W097_9ACTN</name>
<feature type="transmembrane region" description="Helical" evidence="1">
    <location>
        <begin position="144"/>
        <end position="164"/>
    </location>
</feature>
<dbReference type="RefSeq" id="WP_023362829.1">
    <property type="nucleotide sequence ID" value="NC_022657.1"/>
</dbReference>
<protein>
    <recommendedName>
        <fullName evidence="4">ABC transporter permease</fullName>
    </recommendedName>
</protein>
<proteinExistence type="predicted"/>
<feature type="transmembrane region" description="Helical" evidence="1">
    <location>
        <begin position="12"/>
        <end position="35"/>
    </location>
</feature>
<dbReference type="STRING" id="1246995.AFR_20925"/>
<gene>
    <name evidence="2" type="ORF">AFR_20925</name>
</gene>
<evidence type="ECO:0000313" key="3">
    <source>
        <dbReference type="Proteomes" id="UP000017746"/>
    </source>
</evidence>
<evidence type="ECO:0000313" key="2">
    <source>
        <dbReference type="EMBL" id="AGZ42457.1"/>
    </source>
</evidence>
<dbReference type="HOGENOM" id="CLU_1591063_0_0_11"/>
<feature type="transmembrane region" description="Helical" evidence="1">
    <location>
        <begin position="100"/>
        <end position="132"/>
    </location>
</feature>
<keyword evidence="1" id="KW-0472">Membrane</keyword>
<dbReference type="eggNOG" id="ENOG5032MHZ">
    <property type="taxonomic scope" value="Bacteria"/>
</dbReference>
<dbReference type="AlphaFoldDB" id="U5W097"/>
<dbReference type="KEGG" id="afs:AFR_20925"/>
<keyword evidence="3" id="KW-1185">Reference proteome</keyword>
<keyword evidence="1" id="KW-1133">Transmembrane helix</keyword>
<evidence type="ECO:0000256" key="1">
    <source>
        <dbReference type="SAM" id="Phobius"/>
    </source>
</evidence>
<accession>U5W097</accession>
<reference evidence="2 3" key="1">
    <citation type="journal article" date="2014" name="J. Biotechnol.">
        <title>Complete genome sequence of the actinobacterium Actinoplanes friuliensis HAG 010964, producer of the lipopeptide antibiotic friulimycin.</title>
        <authorList>
            <person name="Ruckert C."/>
            <person name="Szczepanowski R."/>
            <person name="Albersmeier A."/>
            <person name="Goesmann A."/>
            <person name="Fischer N."/>
            <person name="Steinkamper A."/>
            <person name="Puhler A."/>
            <person name="Biener R."/>
            <person name="Schwartz D."/>
            <person name="Kalinowski J."/>
        </authorList>
    </citation>
    <scope>NUCLEOTIDE SEQUENCE [LARGE SCALE GENOMIC DNA]</scope>
    <source>
        <strain evidence="2 3">DSM 7358</strain>
    </source>
</reference>
<organism evidence="2 3">
    <name type="scientific">Actinoplanes friuliensis DSM 7358</name>
    <dbReference type="NCBI Taxonomy" id="1246995"/>
    <lineage>
        <taxon>Bacteria</taxon>
        <taxon>Bacillati</taxon>
        <taxon>Actinomycetota</taxon>
        <taxon>Actinomycetes</taxon>
        <taxon>Micromonosporales</taxon>
        <taxon>Micromonosporaceae</taxon>
        <taxon>Actinoplanes</taxon>
    </lineage>
</organism>
<sequence length="167" mass="17540">MNQIRAEFLKLLTLPAVALTVTLTWVVTVVVPLSYARTGFVVFGILAATSEYEGGQVRTTLLAVPRRLDLVLAKTFVLAVTILPVAVVTVLIAGEGNPAYLLLITLLAAAVGTILRNALAAVVLLLSYFGVLGPILGDRISDSLWLPVAWTAGVSLLAAATFVGRDA</sequence>
<feature type="transmembrane region" description="Helical" evidence="1">
    <location>
        <begin position="71"/>
        <end position="93"/>
    </location>
</feature>
<dbReference type="PATRIC" id="fig|1246995.3.peg.4242"/>
<evidence type="ECO:0008006" key="4">
    <source>
        <dbReference type="Google" id="ProtNLM"/>
    </source>
</evidence>
<keyword evidence="1" id="KW-0812">Transmembrane</keyword>
<dbReference type="Proteomes" id="UP000017746">
    <property type="component" value="Chromosome"/>
</dbReference>
<dbReference type="EMBL" id="CP006272">
    <property type="protein sequence ID" value="AGZ42457.1"/>
    <property type="molecule type" value="Genomic_DNA"/>
</dbReference>
<dbReference type="OrthoDB" id="3297687at2"/>